<accession>A0ACB9K352</accession>
<reference evidence="2" key="1">
    <citation type="journal article" date="2022" name="Mol. Ecol. Resour.">
        <title>The genomes of chicory, endive, great burdock and yacon provide insights into Asteraceae palaeo-polyploidization history and plant inulin production.</title>
        <authorList>
            <person name="Fan W."/>
            <person name="Wang S."/>
            <person name="Wang H."/>
            <person name="Wang A."/>
            <person name="Jiang F."/>
            <person name="Liu H."/>
            <person name="Zhao H."/>
            <person name="Xu D."/>
            <person name="Zhang Y."/>
        </authorList>
    </citation>
    <scope>NUCLEOTIDE SEQUENCE [LARGE SCALE GENOMIC DNA]</scope>
    <source>
        <strain evidence="2">cv. Yunnan</strain>
    </source>
</reference>
<organism evidence="1 2">
    <name type="scientific">Smallanthus sonchifolius</name>
    <dbReference type="NCBI Taxonomy" id="185202"/>
    <lineage>
        <taxon>Eukaryota</taxon>
        <taxon>Viridiplantae</taxon>
        <taxon>Streptophyta</taxon>
        <taxon>Embryophyta</taxon>
        <taxon>Tracheophyta</taxon>
        <taxon>Spermatophyta</taxon>
        <taxon>Magnoliopsida</taxon>
        <taxon>eudicotyledons</taxon>
        <taxon>Gunneridae</taxon>
        <taxon>Pentapetalae</taxon>
        <taxon>asterids</taxon>
        <taxon>campanulids</taxon>
        <taxon>Asterales</taxon>
        <taxon>Asteraceae</taxon>
        <taxon>Asteroideae</taxon>
        <taxon>Heliantheae alliance</taxon>
        <taxon>Millerieae</taxon>
        <taxon>Smallanthus</taxon>
    </lineage>
</organism>
<dbReference type="Proteomes" id="UP001056120">
    <property type="component" value="Linkage Group LG01"/>
</dbReference>
<sequence length="129" mass="14134">MNNQRLYGIKHKERESLHPAKRPTPPPPPPTVTASTTVKTSIGNKAIESTSSNKLLAGYMVHEFKTKGTLLGQKFDPAGAETAERGEIRPVSGNERYKEITSLIMMKSDGGVHLPGVVNPSQLARWIQM</sequence>
<reference evidence="1 2" key="2">
    <citation type="journal article" date="2022" name="Mol. Ecol. Resour.">
        <title>The genomes of chicory, endive, great burdock and yacon provide insights into Asteraceae paleo-polyploidization history and plant inulin production.</title>
        <authorList>
            <person name="Fan W."/>
            <person name="Wang S."/>
            <person name="Wang H."/>
            <person name="Wang A."/>
            <person name="Jiang F."/>
            <person name="Liu H."/>
            <person name="Zhao H."/>
            <person name="Xu D."/>
            <person name="Zhang Y."/>
        </authorList>
    </citation>
    <scope>NUCLEOTIDE SEQUENCE [LARGE SCALE GENOMIC DNA]</scope>
    <source>
        <strain evidence="2">cv. Yunnan</strain>
        <tissue evidence="1">Leaves</tissue>
    </source>
</reference>
<evidence type="ECO:0000313" key="2">
    <source>
        <dbReference type="Proteomes" id="UP001056120"/>
    </source>
</evidence>
<gene>
    <name evidence="1" type="ORF">L1987_00734</name>
</gene>
<evidence type="ECO:0000313" key="1">
    <source>
        <dbReference type="EMBL" id="KAI3826682.1"/>
    </source>
</evidence>
<keyword evidence="2" id="KW-1185">Reference proteome</keyword>
<proteinExistence type="predicted"/>
<comment type="caution">
    <text evidence="1">The sequence shown here is derived from an EMBL/GenBank/DDBJ whole genome shotgun (WGS) entry which is preliminary data.</text>
</comment>
<dbReference type="EMBL" id="CM042018">
    <property type="protein sequence ID" value="KAI3826682.1"/>
    <property type="molecule type" value="Genomic_DNA"/>
</dbReference>
<name>A0ACB9K352_9ASTR</name>
<protein>
    <submittedName>
        <fullName evidence="1">Uncharacterized protein</fullName>
    </submittedName>
</protein>